<gene>
    <name evidence="1" type="ORF">WMW72_06165</name>
</gene>
<dbReference type="InterPro" id="IPR024479">
    <property type="entry name" value="DUF3866"/>
</dbReference>
<keyword evidence="2" id="KW-1185">Reference proteome</keyword>
<sequence>MAIHRQWGIVVQLAGSTGGMQEVLVQLSEGEEQGQALAWHDLSSLPPLMLQDRVLLNTTAVRLGLGTGGYHFVLAVWPAHALDEFDAVMRVASMPGPGHVMKLRYTAVQRAVLAAEEADSPHHEALREAGSLEGMPVLIGELHSMLPVAAAWLQHVQTVGSAEHERSRVTREGATCKDQLKADRAAGDEHAKKALPCHAEGLYKGAESSALPLRLIYVMSDGGALPLGISRHVARLRELGWLHGSVTFGHAYGGELEAVNKYTALLAARHALGAELILAAMGPGMAGTGTVYGFSGMEAAELINAVHALGGVPVLVPRIGFADARERHRGISAHTLAVLGPAALARAVVPLPLLEGSEALCMLQAQAAEAGLGLRHDVRWLKPPDMGDIEQALSAYGKPITTMGRDLHEEPAFFQAVCTAVSLVVDRYLTRRARPRDE</sequence>
<reference evidence="1 2" key="1">
    <citation type="submission" date="2024-04" db="EMBL/GenBank/DDBJ databases">
        <title>draft genome sequnece of Paenibacillus filicis.</title>
        <authorList>
            <person name="Kim D.-U."/>
        </authorList>
    </citation>
    <scope>NUCLEOTIDE SEQUENCE [LARGE SCALE GENOMIC DNA]</scope>
    <source>
        <strain evidence="1 2">KACC14197</strain>
    </source>
</reference>
<evidence type="ECO:0000313" key="1">
    <source>
        <dbReference type="EMBL" id="MEK8127497.1"/>
    </source>
</evidence>
<accession>A0ABU9DH54</accession>
<dbReference type="Proteomes" id="UP001469365">
    <property type="component" value="Unassembled WGS sequence"/>
</dbReference>
<evidence type="ECO:0000313" key="2">
    <source>
        <dbReference type="Proteomes" id="UP001469365"/>
    </source>
</evidence>
<dbReference type="Pfam" id="PF12982">
    <property type="entry name" value="DUF3866"/>
    <property type="match status" value="2"/>
</dbReference>
<dbReference type="EMBL" id="JBBPCC010000002">
    <property type="protein sequence ID" value="MEK8127497.1"/>
    <property type="molecule type" value="Genomic_DNA"/>
</dbReference>
<comment type="caution">
    <text evidence="1">The sequence shown here is derived from an EMBL/GenBank/DDBJ whole genome shotgun (WGS) entry which is preliminary data.</text>
</comment>
<organism evidence="1 2">
    <name type="scientific">Paenibacillus filicis</name>
    <dbReference type="NCBI Taxonomy" id="669464"/>
    <lineage>
        <taxon>Bacteria</taxon>
        <taxon>Bacillati</taxon>
        <taxon>Bacillota</taxon>
        <taxon>Bacilli</taxon>
        <taxon>Bacillales</taxon>
        <taxon>Paenibacillaceae</taxon>
        <taxon>Paenibacillus</taxon>
    </lineage>
</organism>
<name>A0ABU9DH54_9BACL</name>
<dbReference type="RefSeq" id="WP_341414537.1">
    <property type="nucleotide sequence ID" value="NZ_JBBPCC010000002.1"/>
</dbReference>
<protein>
    <submittedName>
        <fullName evidence="1">DUF3866 family protein</fullName>
    </submittedName>
</protein>
<proteinExistence type="predicted"/>